<feature type="compositionally biased region" description="Basic and acidic residues" evidence="1">
    <location>
        <begin position="154"/>
        <end position="166"/>
    </location>
</feature>
<dbReference type="KEGG" id="ngf:FRF71_10015"/>
<dbReference type="Pfam" id="PF13148">
    <property type="entry name" value="DUF3987"/>
    <property type="match status" value="1"/>
</dbReference>
<dbReference type="EMBL" id="CP042345">
    <property type="protein sequence ID" value="QEA16438.1"/>
    <property type="molecule type" value="Genomic_DNA"/>
</dbReference>
<keyword evidence="3" id="KW-1185">Reference proteome</keyword>
<gene>
    <name evidence="2" type="ORF">FRF71_10015</name>
</gene>
<dbReference type="AlphaFoldDB" id="A0A5B8S5R6"/>
<evidence type="ECO:0000313" key="2">
    <source>
        <dbReference type="EMBL" id="QEA16438.1"/>
    </source>
</evidence>
<accession>A0A5B8S5R6</accession>
<feature type="compositionally biased region" description="Basic and acidic residues" evidence="1">
    <location>
        <begin position="179"/>
        <end position="189"/>
    </location>
</feature>
<dbReference type="InterPro" id="IPR025048">
    <property type="entry name" value="DUF3987"/>
</dbReference>
<protein>
    <submittedName>
        <fullName evidence="2">DUF3987 domain-containing protein</fullName>
    </submittedName>
</protein>
<proteinExistence type="predicted"/>
<reference evidence="2 3" key="1">
    <citation type="journal article" date="2013" name="J. Microbiol. Biotechnol.">
        <title>Novosphingobium ginsenosidimutans sp. nov., with the ability to convert ginsenoside.</title>
        <authorList>
            <person name="Kim J.K."/>
            <person name="He D."/>
            <person name="Liu Q.M."/>
            <person name="Park H.Y."/>
            <person name="Jung M.S."/>
            <person name="Yoon M.H."/>
            <person name="Kim S.C."/>
            <person name="Im W.T."/>
        </authorList>
    </citation>
    <scope>NUCLEOTIDE SEQUENCE [LARGE SCALE GENOMIC DNA]</scope>
    <source>
        <strain evidence="2 3">FW-6</strain>
    </source>
</reference>
<organism evidence="2 3">
    <name type="scientific">Novosphingobium ginsenosidimutans</name>
    <dbReference type="NCBI Taxonomy" id="1176536"/>
    <lineage>
        <taxon>Bacteria</taxon>
        <taxon>Pseudomonadati</taxon>
        <taxon>Pseudomonadota</taxon>
        <taxon>Alphaproteobacteria</taxon>
        <taxon>Sphingomonadales</taxon>
        <taxon>Sphingomonadaceae</taxon>
        <taxon>Novosphingobium</taxon>
    </lineage>
</organism>
<sequence length="513" mass="56424">MAANPSLQARFDGAETFDAWPDPVPLRDELAPVLPLSPELLPTQLRGWAMDISERMNCPLDLVSIPALVSAGALIGRRIGIRPQQRTSWLEVGNLWGCVVARPGSLKSPAASEALAPIKRIEALAAEANREAQAAFKVGEALYKLEKEEADKAARRRLSGEGKESARAMLESVTAPEPPTERRHLTSDATAEKLGEICKANPFGIMMHRDELISLFDDLDGSEKASAKGFFLSAWSGTEGYTFDRIGRGTVHIPAVNLSVFGTTQPARLASYMRENLRRHDDGMVQRLQLIAWPDSTGQYQEVDRYPDSDARRLAHECYQGLAALDPRELKADWDEFDGPHGVPFLRFAGDAQELFSEWRAVLEARLAGDELSAPLASHLSKYRGLVPRLSLVCHLANNSFGPVSLEAVRQALRWAEYLESHAVRAYASTSLDNAEAARAIWRHVRKGDLGDPFTLRDVQRKGWSGLQANERIAAGLEALSDADWLRPAPTEAGEKGGRPSTPYQINPKALRA</sequence>
<name>A0A5B8S5R6_9SPHN</name>
<dbReference type="OrthoDB" id="8215052at2"/>
<evidence type="ECO:0000313" key="3">
    <source>
        <dbReference type="Proteomes" id="UP000321172"/>
    </source>
</evidence>
<dbReference type="RefSeq" id="WP_147090519.1">
    <property type="nucleotide sequence ID" value="NZ_BAABJD010000006.1"/>
</dbReference>
<dbReference type="Proteomes" id="UP000321172">
    <property type="component" value="Chromosome"/>
</dbReference>
<evidence type="ECO:0000256" key="1">
    <source>
        <dbReference type="SAM" id="MobiDB-lite"/>
    </source>
</evidence>
<feature type="region of interest" description="Disordered" evidence="1">
    <location>
        <begin position="154"/>
        <end position="189"/>
    </location>
</feature>
<feature type="region of interest" description="Disordered" evidence="1">
    <location>
        <begin position="486"/>
        <end position="513"/>
    </location>
</feature>